<reference evidence="2" key="1">
    <citation type="submission" date="2015-09" db="EMBL/GenBank/DDBJ databases">
        <authorList>
            <person name="Fill T.P."/>
            <person name="Baretta J.F."/>
            <person name="de Almeida L.G."/>
            <person name="Rocha M."/>
            <person name="de Souza D.H."/>
            <person name="Malavazi I."/>
            <person name="Cerdeira L.T."/>
            <person name="Hong H."/>
            <person name="Samborskyy M."/>
            <person name="de Vasconcelos A.T."/>
            <person name="Leadlay P."/>
            <person name="Rodrigues-Filho E."/>
        </authorList>
    </citation>
    <scope>NUCLEOTIDE SEQUENCE [LARGE SCALE GENOMIC DNA]</scope>
    <source>
        <strain evidence="2">LaBioMMi 136</strain>
    </source>
</reference>
<gene>
    <name evidence="1" type="ORF">PEBR_15605</name>
</gene>
<comment type="caution">
    <text evidence="1">The sequence shown here is derived from an EMBL/GenBank/DDBJ whole genome shotgun (WGS) entry which is preliminary data.</text>
</comment>
<sequence>MDTASYDLDHFFNLYNSYDLSRYSNRDTNQGHPQLSDNEILGILRALRPVSSDPASLFFYSNDIETGDVSPSSISCFLPRTNVPELSEANNYYRDVFGGAEEDLVDLRRGSHRGAGSLDIFGHCLWLTFKAFSFEGNEDFDDEFTDRYRQDGPLNHYGWIHDFEAFSRVSNAWDAGCTGGKFEALKMVHHCLHYSEPKKLDAQDKQTYTCAMADVRTCGDNSRPSRDEVAALACTMLDFMWQEEQSVREKRLSRGDIFPTLLVVFDEYGHTRVLAGYFDGQIHIQFTRVLDFEEYAAIPPEDTPYLDSVNKSKFYDMMNMLAKWSWPIPVATTKEHTAVILDLPTGDDPDTELTDDDWLLVQDVTD</sequence>
<dbReference type="AlphaFoldDB" id="A0A1S9RQC3"/>
<proteinExistence type="predicted"/>
<dbReference type="Proteomes" id="UP000190744">
    <property type="component" value="Unassembled WGS sequence"/>
</dbReference>
<organism evidence="1 2">
    <name type="scientific">Penicillium brasilianum</name>
    <dbReference type="NCBI Taxonomy" id="104259"/>
    <lineage>
        <taxon>Eukaryota</taxon>
        <taxon>Fungi</taxon>
        <taxon>Dikarya</taxon>
        <taxon>Ascomycota</taxon>
        <taxon>Pezizomycotina</taxon>
        <taxon>Eurotiomycetes</taxon>
        <taxon>Eurotiomycetidae</taxon>
        <taxon>Eurotiales</taxon>
        <taxon>Aspergillaceae</taxon>
        <taxon>Penicillium</taxon>
    </lineage>
</organism>
<evidence type="ECO:0000313" key="1">
    <source>
        <dbReference type="EMBL" id="OOQ87566.1"/>
    </source>
</evidence>
<protein>
    <submittedName>
        <fullName evidence="1">Uncharacterized protein</fullName>
    </submittedName>
</protein>
<name>A0A1S9RQC3_PENBI</name>
<evidence type="ECO:0000313" key="2">
    <source>
        <dbReference type="Proteomes" id="UP000190744"/>
    </source>
</evidence>
<dbReference type="EMBL" id="LJBN01000123">
    <property type="protein sequence ID" value="OOQ87566.1"/>
    <property type="molecule type" value="Genomic_DNA"/>
</dbReference>
<accession>A0A1S9RQC3</accession>